<organism evidence="4 5">
    <name type="scientific">Kurthia sibirica</name>
    <dbReference type="NCBI Taxonomy" id="202750"/>
    <lineage>
        <taxon>Bacteria</taxon>
        <taxon>Bacillati</taxon>
        <taxon>Bacillota</taxon>
        <taxon>Bacilli</taxon>
        <taxon>Bacillales</taxon>
        <taxon>Caryophanaceae</taxon>
        <taxon>Kurthia</taxon>
    </lineage>
</organism>
<protein>
    <submittedName>
        <fullName evidence="4">GNAT family N-acetyltransferase</fullName>
    </submittedName>
</protein>
<sequence>MHYRQATMEDIEQLCELRKKQLIDEGGVANRLIDDELRQFFTSKMQDHDLIQILLEDEGRIVACGALVFYEFPPSFSSGSSIKGYVTNMYTEPNYRKRGIATTLLEKLVEVAKARQVNQLWLGASELGKPVYKKFGFQESDVWMDYIIE</sequence>
<feature type="domain" description="N-acetyltransferase" evidence="3">
    <location>
        <begin position="1"/>
        <end position="149"/>
    </location>
</feature>
<evidence type="ECO:0000313" key="5">
    <source>
        <dbReference type="Proteomes" id="UP000245938"/>
    </source>
</evidence>
<dbReference type="InterPro" id="IPR016181">
    <property type="entry name" value="Acyl_CoA_acyltransferase"/>
</dbReference>
<dbReference type="CDD" id="cd04301">
    <property type="entry name" value="NAT_SF"/>
    <property type="match status" value="1"/>
</dbReference>
<dbReference type="Proteomes" id="UP000245938">
    <property type="component" value="Unassembled WGS sequence"/>
</dbReference>
<evidence type="ECO:0000256" key="2">
    <source>
        <dbReference type="ARBA" id="ARBA00023315"/>
    </source>
</evidence>
<reference evidence="4 5" key="1">
    <citation type="submission" date="2018-05" db="EMBL/GenBank/DDBJ databases">
        <title>Kurthia sibirica genome sequence.</title>
        <authorList>
            <person name="Maclea K.S."/>
            <person name="Goen A.E."/>
        </authorList>
    </citation>
    <scope>NUCLEOTIDE SEQUENCE [LARGE SCALE GENOMIC DNA]</scope>
    <source>
        <strain evidence="4 5">ATCC 49154</strain>
    </source>
</reference>
<keyword evidence="2" id="KW-0012">Acyltransferase</keyword>
<dbReference type="GO" id="GO:0016747">
    <property type="term" value="F:acyltransferase activity, transferring groups other than amino-acyl groups"/>
    <property type="evidence" value="ECO:0007669"/>
    <property type="project" value="InterPro"/>
</dbReference>
<dbReference type="EMBL" id="QFVR01000002">
    <property type="protein sequence ID" value="PWI26531.1"/>
    <property type="molecule type" value="Genomic_DNA"/>
</dbReference>
<accession>A0A2U3APR8</accession>
<dbReference type="OrthoDB" id="119498at2"/>
<name>A0A2U3APR8_9BACL</name>
<keyword evidence="1 4" id="KW-0808">Transferase</keyword>
<keyword evidence="5" id="KW-1185">Reference proteome</keyword>
<comment type="caution">
    <text evidence="4">The sequence shown here is derived from an EMBL/GenBank/DDBJ whole genome shotgun (WGS) entry which is preliminary data.</text>
</comment>
<evidence type="ECO:0000256" key="1">
    <source>
        <dbReference type="ARBA" id="ARBA00022679"/>
    </source>
</evidence>
<gene>
    <name evidence="4" type="ORF">DEX24_01840</name>
</gene>
<dbReference type="InterPro" id="IPR000182">
    <property type="entry name" value="GNAT_dom"/>
</dbReference>
<evidence type="ECO:0000259" key="3">
    <source>
        <dbReference type="PROSITE" id="PS51186"/>
    </source>
</evidence>
<dbReference type="Pfam" id="PF00583">
    <property type="entry name" value="Acetyltransf_1"/>
    <property type="match status" value="1"/>
</dbReference>
<dbReference type="PROSITE" id="PS51186">
    <property type="entry name" value="GNAT"/>
    <property type="match status" value="1"/>
</dbReference>
<dbReference type="InterPro" id="IPR050680">
    <property type="entry name" value="YpeA/RimI_acetyltransf"/>
</dbReference>
<dbReference type="Gene3D" id="3.40.630.30">
    <property type="match status" value="1"/>
</dbReference>
<evidence type="ECO:0000313" key="4">
    <source>
        <dbReference type="EMBL" id="PWI26531.1"/>
    </source>
</evidence>
<dbReference type="AlphaFoldDB" id="A0A2U3APR8"/>
<proteinExistence type="predicted"/>
<dbReference type="SUPFAM" id="SSF55729">
    <property type="entry name" value="Acyl-CoA N-acyltransferases (Nat)"/>
    <property type="match status" value="1"/>
</dbReference>
<dbReference type="RefSeq" id="WP_109304702.1">
    <property type="nucleotide sequence ID" value="NZ_BJUF01000002.1"/>
</dbReference>
<dbReference type="PANTHER" id="PTHR43420">
    <property type="entry name" value="ACETYLTRANSFERASE"/>
    <property type="match status" value="1"/>
</dbReference>